<dbReference type="Pfam" id="PF07460">
    <property type="entry name" value="NUMOD3"/>
    <property type="match status" value="1"/>
</dbReference>
<dbReference type="InterPro" id="IPR002711">
    <property type="entry name" value="HNH"/>
</dbReference>
<dbReference type="CDD" id="cd00085">
    <property type="entry name" value="HNHc"/>
    <property type="match status" value="1"/>
</dbReference>
<dbReference type="Pfam" id="PF01844">
    <property type="entry name" value="HNH"/>
    <property type="match status" value="1"/>
</dbReference>
<accession>A0A0F9MNU9</accession>
<dbReference type="GO" id="GO:0003677">
    <property type="term" value="F:DNA binding"/>
    <property type="evidence" value="ECO:0007669"/>
    <property type="project" value="InterPro"/>
</dbReference>
<dbReference type="SMART" id="SM00507">
    <property type="entry name" value="HNHc"/>
    <property type="match status" value="2"/>
</dbReference>
<dbReference type="Gene3D" id="1.10.30.50">
    <property type="match status" value="1"/>
</dbReference>
<sequence length="316" mass="37174">MNVRANKDKFPIYIKKYAYSRFNGQCVKCGSIDNLEYDHFIPVYHNGESTKGNVVLLCQDCNRKKSKKLYCPICIKELINCVCTNDEINNFIDSGFYIGTEEENKLPDILFGSEHKEKKPKQIIESFIKPKTKSYKCRGYLFCMYELLELSSLIIAKECGVSGATIRNWLREFNIRIRILNHPLYRRVGVNAPNYGKHWFWSEESKERSKERIRGKNHPNYGKRGAESSGWRGNDVGIGALYYRVRKNKPKPTDSKCEQCNKIVDENGIIKLELLHIKNYRHTDNPDDYQWVHRSCNRKYYSRKRNNRFIGLKLEI</sequence>
<feature type="domain" description="HNH nuclease" evidence="1">
    <location>
        <begin position="13"/>
        <end position="63"/>
    </location>
</feature>
<dbReference type="InterPro" id="IPR003611">
    <property type="entry name" value="NUMOD3"/>
</dbReference>
<dbReference type="GO" id="GO:0004519">
    <property type="term" value="F:endonuclease activity"/>
    <property type="evidence" value="ECO:0007669"/>
    <property type="project" value="InterPro"/>
</dbReference>
<proteinExistence type="predicted"/>
<reference evidence="2" key="1">
    <citation type="journal article" date="2015" name="Nature">
        <title>Complex archaea that bridge the gap between prokaryotes and eukaryotes.</title>
        <authorList>
            <person name="Spang A."/>
            <person name="Saw J.H."/>
            <person name="Jorgensen S.L."/>
            <person name="Zaremba-Niedzwiedzka K."/>
            <person name="Martijn J."/>
            <person name="Lind A.E."/>
            <person name="van Eijk R."/>
            <person name="Schleper C."/>
            <person name="Guy L."/>
            <person name="Ettema T.J."/>
        </authorList>
    </citation>
    <scope>NUCLEOTIDE SEQUENCE</scope>
</reference>
<organism evidence="2">
    <name type="scientific">marine sediment metagenome</name>
    <dbReference type="NCBI Taxonomy" id="412755"/>
    <lineage>
        <taxon>unclassified sequences</taxon>
        <taxon>metagenomes</taxon>
        <taxon>ecological metagenomes</taxon>
    </lineage>
</organism>
<dbReference type="InterPro" id="IPR003615">
    <property type="entry name" value="HNH_nuc"/>
</dbReference>
<dbReference type="AlphaFoldDB" id="A0A0F9MNU9"/>
<name>A0A0F9MNU9_9ZZZZ</name>
<dbReference type="EMBL" id="LAZR01005297">
    <property type="protein sequence ID" value="KKN01107.1"/>
    <property type="molecule type" value="Genomic_DNA"/>
</dbReference>
<feature type="domain" description="HNH nuclease" evidence="1">
    <location>
        <begin position="246"/>
        <end position="298"/>
    </location>
</feature>
<evidence type="ECO:0000313" key="2">
    <source>
        <dbReference type="EMBL" id="KKN01107.1"/>
    </source>
</evidence>
<gene>
    <name evidence="2" type="ORF">LCGC14_1131050</name>
</gene>
<dbReference type="GO" id="GO:0008270">
    <property type="term" value="F:zinc ion binding"/>
    <property type="evidence" value="ECO:0007669"/>
    <property type="project" value="InterPro"/>
</dbReference>
<protein>
    <recommendedName>
        <fullName evidence="1">HNH nuclease domain-containing protein</fullName>
    </recommendedName>
</protein>
<evidence type="ECO:0000259" key="1">
    <source>
        <dbReference type="SMART" id="SM00507"/>
    </source>
</evidence>
<comment type="caution">
    <text evidence="2">The sequence shown here is derived from an EMBL/GenBank/DDBJ whole genome shotgun (WGS) entry which is preliminary data.</text>
</comment>